<gene>
    <name evidence="1" type="ORF">PoMZ_09369</name>
</gene>
<sequence>MRAATRPYLDVLSVCIVMDDTGWLEVHLRTVPTISVIGRPAPYSSCRLQQKFPPLAKKATIYRPRLKPYCGLKERRFLILLTSVPSTKLVTDSNEAAQSTQGAMQASTTALTTSSLNQASGFAATQTDTEDEVLEGLVPWTGLKLSTSGTAA</sequence>
<dbReference type="EMBL" id="CP034204">
    <property type="protein sequence ID" value="QBZ53681.1"/>
    <property type="molecule type" value="Genomic_DNA"/>
</dbReference>
<name>A0A4P7MWU8_PYROR</name>
<dbReference type="Proteomes" id="UP000294847">
    <property type="component" value="Chromosome 1"/>
</dbReference>
<dbReference type="AlphaFoldDB" id="A0A4P7MWU8"/>
<organism evidence="1 2">
    <name type="scientific">Pyricularia oryzae</name>
    <name type="common">Rice blast fungus</name>
    <name type="synonym">Magnaporthe oryzae</name>
    <dbReference type="NCBI Taxonomy" id="318829"/>
    <lineage>
        <taxon>Eukaryota</taxon>
        <taxon>Fungi</taxon>
        <taxon>Dikarya</taxon>
        <taxon>Ascomycota</taxon>
        <taxon>Pezizomycotina</taxon>
        <taxon>Sordariomycetes</taxon>
        <taxon>Sordariomycetidae</taxon>
        <taxon>Magnaporthales</taxon>
        <taxon>Pyriculariaceae</taxon>
        <taxon>Pyricularia</taxon>
    </lineage>
</organism>
<evidence type="ECO:0000313" key="1">
    <source>
        <dbReference type="EMBL" id="QBZ53681.1"/>
    </source>
</evidence>
<accession>A0A4P7MWU8</accession>
<reference evidence="1 2" key="1">
    <citation type="journal article" date="2019" name="Mol. Biol. Evol.">
        <title>Blast fungal genomes show frequent chromosomal changes, gene gains and losses, and effector gene turnover.</title>
        <authorList>
            <person name="Gomez Luciano L.B."/>
            <person name="Jason Tsai I."/>
            <person name="Chuma I."/>
            <person name="Tosa Y."/>
            <person name="Chen Y.H."/>
            <person name="Li J.Y."/>
            <person name="Li M.Y."/>
            <person name="Jade Lu M.Y."/>
            <person name="Nakayashiki H."/>
            <person name="Li W.H."/>
        </authorList>
    </citation>
    <scope>NUCLEOTIDE SEQUENCE [LARGE SCALE GENOMIC DNA]</scope>
    <source>
        <strain evidence="1">MZ5-1-6</strain>
    </source>
</reference>
<evidence type="ECO:0000313" key="2">
    <source>
        <dbReference type="Proteomes" id="UP000294847"/>
    </source>
</evidence>
<protein>
    <submittedName>
        <fullName evidence="1">Uncharacterized protein</fullName>
    </submittedName>
</protein>
<proteinExistence type="predicted"/>